<dbReference type="AlphaFoldDB" id="A0A2C9V2H6"/>
<dbReference type="Gramene" id="Manes.10G015700.1.v8.1">
    <property type="protein sequence ID" value="Manes.10G015700.1.v8.1.CDS"/>
    <property type="gene ID" value="Manes.10G015700.v8.1"/>
</dbReference>
<dbReference type="SUPFAM" id="SSF51905">
    <property type="entry name" value="FAD/NAD(P)-binding domain"/>
    <property type="match status" value="1"/>
</dbReference>
<dbReference type="GO" id="GO:0071949">
    <property type="term" value="F:FAD binding"/>
    <property type="evidence" value="ECO:0007669"/>
    <property type="project" value="InterPro"/>
</dbReference>
<dbReference type="GO" id="GO:0004497">
    <property type="term" value="F:monooxygenase activity"/>
    <property type="evidence" value="ECO:0007669"/>
    <property type="project" value="UniProtKB-KW"/>
</dbReference>
<accession>A0A2C9V2H6</accession>
<evidence type="ECO:0000256" key="2">
    <source>
        <dbReference type="ARBA" id="ARBA00023033"/>
    </source>
</evidence>
<keyword evidence="2" id="KW-0503">Monooxygenase</keyword>
<feature type="domain" description="FAD-binding" evidence="4">
    <location>
        <begin position="6"/>
        <end position="324"/>
    </location>
</feature>
<dbReference type="InterPro" id="IPR036188">
    <property type="entry name" value="FAD/NAD-bd_sf"/>
</dbReference>
<reference evidence="6" key="1">
    <citation type="journal article" date="2016" name="Nat. Biotechnol.">
        <title>Sequencing wild and cultivated cassava and related species reveals extensive interspecific hybridization and genetic diversity.</title>
        <authorList>
            <person name="Bredeson J.V."/>
            <person name="Lyons J.B."/>
            <person name="Prochnik S.E."/>
            <person name="Wu G.A."/>
            <person name="Ha C.M."/>
            <person name="Edsinger-Gonzales E."/>
            <person name="Grimwood J."/>
            <person name="Schmutz J."/>
            <person name="Rabbi I.Y."/>
            <person name="Egesi C."/>
            <person name="Nauluvula P."/>
            <person name="Lebot V."/>
            <person name="Ndunguru J."/>
            <person name="Mkamilo G."/>
            <person name="Bart R.S."/>
            <person name="Setter T.L."/>
            <person name="Gleadow R.M."/>
            <person name="Kulakow P."/>
            <person name="Ferguson M.E."/>
            <person name="Rounsley S."/>
            <person name="Rokhsar D.S."/>
        </authorList>
    </citation>
    <scope>NUCLEOTIDE SEQUENCE [LARGE SCALE GENOMIC DNA]</scope>
    <source>
        <strain evidence="6">cv. AM560-2</strain>
    </source>
</reference>
<organism evidence="5 6">
    <name type="scientific">Manihot esculenta</name>
    <name type="common">Cassava</name>
    <name type="synonym">Jatropha manihot</name>
    <dbReference type="NCBI Taxonomy" id="3983"/>
    <lineage>
        <taxon>Eukaryota</taxon>
        <taxon>Viridiplantae</taxon>
        <taxon>Streptophyta</taxon>
        <taxon>Embryophyta</taxon>
        <taxon>Tracheophyta</taxon>
        <taxon>Spermatophyta</taxon>
        <taxon>Magnoliopsida</taxon>
        <taxon>eudicotyledons</taxon>
        <taxon>Gunneridae</taxon>
        <taxon>Pentapetalae</taxon>
        <taxon>rosids</taxon>
        <taxon>fabids</taxon>
        <taxon>Malpighiales</taxon>
        <taxon>Euphorbiaceae</taxon>
        <taxon>Crotonoideae</taxon>
        <taxon>Manihoteae</taxon>
        <taxon>Manihot</taxon>
    </lineage>
</organism>
<dbReference type="Pfam" id="PF01494">
    <property type="entry name" value="FAD_binding_3"/>
    <property type="match status" value="1"/>
</dbReference>
<dbReference type="STRING" id="3983.A0A2C9V2H6"/>
<dbReference type="OrthoDB" id="1878542at2759"/>
<gene>
    <name evidence="5" type="ORF">MANES_10G015700v8</name>
</gene>
<dbReference type="Proteomes" id="UP000091857">
    <property type="component" value="Chromosome 10"/>
</dbReference>
<dbReference type="PANTHER" id="PTHR45934">
    <property type="entry name" value="FAD/NAD(P)-BINDING OXIDOREDUCTASE FAMILY PROTEIN"/>
    <property type="match status" value="1"/>
</dbReference>
<keyword evidence="6" id="KW-1185">Reference proteome</keyword>
<name>A0A2C9V2H6_MANES</name>
<dbReference type="PANTHER" id="PTHR45934:SF1">
    <property type="entry name" value="OS04G0423100 PROTEIN"/>
    <property type="match status" value="1"/>
</dbReference>
<sequence>MEVVEDVVIIGAGIAGLATAVAFKRVGVRSLILEKSQTLRSTGAALSLFPNAWLALDALGVSDKLTSIYPPFSKGTVTDVATGAVQEINFYTGKGGKAHGPRSVHRKILLEALAEELPADSIRFSSKFTAIEQQELGGTSIVVLYLEDGTTIKSKVLVGCDGVNSVVAKWLGLSAPVHSGRAAVRGLAVFPQGHGFKQEVTQFADVGKRAGFVPLTHKELYWFLTCLEGENMARDPLLIWKQVIEKYAENFPQEYLDVVRHADLSNLTWAPLMFRHPWNVIFGNLSKGNITVAGDAMHPMTSDLAQGGCSALEDAVVLGRHIGNSFIKNGGVLVPEDMARAIDGYVKERKWRAAMLITGSYLSGWVQQVGDSQWWKKFLRNIFYAFVMPRLSNVAGYDCGTLPSVFAAIDLQHSSDKSD</sequence>
<dbReference type="InterPro" id="IPR002938">
    <property type="entry name" value="FAD-bd"/>
</dbReference>
<protein>
    <recommendedName>
        <fullName evidence="4">FAD-binding domain-containing protein</fullName>
    </recommendedName>
</protein>
<evidence type="ECO:0000313" key="5">
    <source>
        <dbReference type="EMBL" id="OAY38457.1"/>
    </source>
</evidence>
<evidence type="ECO:0000256" key="1">
    <source>
        <dbReference type="ARBA" id="ARBA00023002"/>
    </source>
</evidence>
<proteinExistence type="inferred from homology"/>
<comment type="caution">
    <text evidence="5">The sequence shown here is derived from an EMBL/GenBank/DDBJ whole genome shotgun (WGS) entry which is preliminary data.</text>
</comment>
<evidence type="ECO:0000259" key="4">
    <source>
        <dbReference type="Pfam" id="PF01494"/>
    </source>
</evidence>
<keyword evidence="1" id="KW-0560">Oxidoreductase</keyword>
<comment type="similarity">
    <text evidence="3">Belongs to the 3-hydroxybenzoate 6-hydroxylase family.</text>
</comment>
<dbReference type="PRINTS" id="PR00420">
    <property type="entry name" value="RNGMNOXGNASE"/>
</dbReference>
<dbReference type="Gene3D" id="3.50.50.60">
    <property type="entry name" value="FAD/NAD(P)-binding domain"/>
    <property type="match status" value="1"/>
</dbReference>
<evidence type="ECO:0000313" key="6">
    <source>
        <dbReference type="Proteomes" id="UP000091857"/>
    </source>
</evidence>
<dbReference type="EMBL" id="CM004396">
    <property type="protein sequence ID" value="OAY38457.1"/>
    <property type="molecule type" value="Genomic_DNA"/>
</dbReference>
<dbReference type="InterPro" id="IPR044560">
    <property type="entry name" value="MOase"/>
</dbReference>
<evidence type="ECO:0000256" key="3">
    <source>
        <dbReference type="ARBA" id="ARBA00024018"/>
    </source>
</evidence>